<keyword evidence="1" id="KW-0805">Transcription regulation</keyword>
<dbReference type="Gene3D" id="1.10.10.10">
    <property type="entry name" value="Winged helix-like DNA-binding domain superfamily/Winged helix DNA-binding domain"/>
    <property type="match status" value="1"/>
</dbReference>
<dbReference type="SMART" id="SM00347">
    <property type="entry name" value="HTH_MARR"/>
    <property type="match status" value="1"/>
</dbReference>
<evidence type="ECO:0000256" key="1">
    <source>
        <dbReference type="ARBA" id="ARBA00023015"/>
    </source>
</evidence>
<dbReference type="PROSITE" id="PS01117">
    <property type="entry name" value="HTH_MARR_1"/>
    <property type="match status" value="1"/>
</dbReference>
<dbReference type="InterPro" id="IPR036388">
    <property type="entry name" value="WH-like_DNA-bd_sf"/>
</dbReference>
<dbReference type="OrthoDB" id="7280837at2"/>
<dbReference type="InterPro" id="IPR036390">
    <property type="entry name" value="WH_DNA-bd_sf"/>
</dbReference>
<dbReference type="SUPFAM" id="SSF46785">
    <property type="entry name" value="Winged helix' DNA-binding domain"/>
    <property type="match status" value="1"/>
</dbReference>
<evidence type="ECO:0000256" key="3">
    <source>
        <dbReference type="ARBA" id="ARBA00023163"/>
    </source>
</evidence>
<dbReference type="GO" id="GO:0003677">
    <property type="term" value="F:DNA binding"/>
    <property type="evidence" value="ECO:0007669"/>
    <property type="project" value="UniProtKB-KW"/>
</dbReference>
<dbReference type="AlphaFoldDB" id="A0A327MCJ1"/>
<dbReference type="EMBL" id="QLIX01000001">
    <property type="protein sequence ID" value="RAI60941.1"/>
    <property type="molecule type" value="Genomic_DNA"/>
</dbReference>
<dbReference type="Pfam" id="PF12802">
    <property type="entry name" value="MarR_2"/>
    <property type="match status" value="1"/>
</dbReference>
<organism evidence="5 6">
    <name type="scientific">Roseicella frigidaeris</name>
    <dbReference type="NCBI Taxonomy" id="2230885"/>
    <lineage>
        <taxon>Bacteria</taxon>
        <taxon>Pseudomonadati</taxon>
        <taxon>Pseudomonadota</taxon>
        <taxon>Alphaproteobacteria</taxon>
        <taxon>Acetobacterales</taxon>
        <taxon>Roseomonadaceae</taxon>
        <taxon>Roseicella</taxon>
    </lineage>
</organism>
<keyword evidence="2" id="KW-0238">DNA-binding</keyword>
<keyword evidence="3" id="KW-0804">Transcription</keyword>
<proteinExistence type="predicted"/>
<evidence type="ECO:0000256" key="2">
    <source>
        <dbReference type="ARBA" id="ARBA00023125"/>
    </source>
</evidence>
<dbReference type="PANTHER" id="PTHR42756:SF1">
    <property type="entry name" value="TRANSCRIPTIONAL REPRESSOR OF EMRAB OPERON"/>
    <property type="match status" value="1"/>
</dbReference>
<dbReference type="PRINTS" id="PR00598">
    <property type="entry name" value="HTHMARR"/>
</dbReference>
<gene>
    <name evidence="5" type="ORF">DOO78_02070</name>
</gene>
<keyword evidence="6" id="KW-1185">Reference proteome</keyword>
<evidence type="ECO:0000313" key="5">
    <source>
        <dbReference type="EMBL" id="RAI60941.1"/>
    </source>
</evidence>
<dbReference type="PANTHER" id="PTHR42756">
    <property type="entry name" value="TRANSCRIPTIONAL REGULATOR, MARR"/>
    <property type="match status" value="1"/>
</dbReference>
<dbReference type="InterPro" id="IPR023187">
    <property type="entry name" value="Tscrpt_reg_MarR-type_CS"/>
</dbReference>
<feature type="domain" description="HTH marR-type" evidence="4">
    <location>
        <begin position="16"/>
        <end position="149"/>
    </location>
</feature>
<evidence type="ECO:0000313" key="6">
    <source>
        <dbReference type="Proteomes" id="UP000249065"/>
    </source>
</evidence>
<dbReference type="GO" id="GO:0003700">
    <property type="term" value="F:DNA-binding transcription factor activity"/>
    <property type="evidence" value="ECO:0007669"/>
    <property type="project" value="InterPro"/>
</dbReference>
<evidence type="ECO:0000259" key="4">
    <source>
        <dbReference type="PROSITE" id="PS50995"/>
    </source>
</evidence>
<reference evidence="6" key="1">
    <citation type="submission" date="2018-06" db="EMBL/GenBank/DDBJ databases">
        <authorList>
            <person name="Khan S.A."/>
        </authorList>
    </citation>
    <scope>NUCLEOTIDE SEQUENCE [LARGE SCALE GENOMIC DNA]</scope>
    <source>
        <strain evidence="6">DB-1506</strain>
    </source>
</reference>
<name>A0A327MCJ1_9PROT</name>
<comment type="caution">
    <text evidence="5">The sequence shown here is derived from an EMBL/GenBank/DDBJ whole genome shotgun (WGS) entry which is preliminary data.</text>
</comment>
<dbReference type="InterPro" id="IPR000835">
    <property type="entry name" value="HTH_MarR-typ"/>
</dbReference>
<sequence length="161" mass="17997">MACHLIGMHRATVDEWSELGPRLMAVAQSWRRVIAQALSEEGLSDASALPLALLLRQGDGIRQGELAEGLGVDGTSVVRILDNLEREGLVRRQEDSRDRRAKLVFLTEDGRRLARRTLAMFAHLRRELLAEARPADLEATMRVLEVLTRALAARPERRRGG</sequence>
<dbReference type="PROSITE" id="PS50995">
    <property type="entry name" value="HTH_MARR_2"/>
    <property type="match status" value="1"/>
</dbReference>
<dbReference type="Proteomes" id="UP000249065">
    <property type="component" value="Unassembled WGS sequence"/>
</dbReference>
<protein>
    <submittedName>
        <fullName evidence="5">MarR family transcriptional regulator</fullName>
    </submittedName>
</protein>
<accession>A0A327MCJ1</accession>